<gene>
    <name evidence="5" type="ORF">FA13DRAFT_1724286</name>
</gene>
<evidence type="ECO:0008006" key="7">
    <source>
        <dbReference type="Google" id="ProtNLM"/>
    </source>
</evidence>
<accession>A0A4Y7U2K0</accession>
<dbReference type="AlphaFoldDB" id="A0A4Y7U2K0"/>
<evidence type="ECO:0000256" key="1">
    <source>
        <dbReference type="ARBA" id="ARBA00004613"/>
    </source>
</evidence>
<comment type="caution">
    <text evidence="5">The sequence shown here is derived from an EMBL/GenBank/DDBJ whole genome shotgun (WGS) entry which is preliminary data.</text>
</comment>
<protein>
    <recommendedName>
        <fullName evidence="7">Cerato-platanin</fullName>
    </recommendedName>
</protein>
<dbReference type="GO" id="GO:0005576">
    <property type="term" value="C:extracellular region"/>
    <property type="evidence" value="ECO:0007669"/>
    <property type="project" value="UniProtKB-SubCell"/>
</dbReference>
<dbReference type="STRING" id="71717.A0A4Y7U2K0"/>
<evidence type="ECO:0000313" key="5">
    <source>
        <dbReference type="EMBL" id="TEB40069.1"/>
    </source>
</evidence>
<dbReference type="Pfam" id="PF07249">
    <property type="entry name" value="Cerato-platanin"/>
    <property type="match status" value="1"/>
</dbReference>
<keyword evidence="6" id="KW-1185">Reference proteome</keyword>
<dbReference type="CDD" id="cd22778">
    <property type="entry name" value="DPBB_CEPL-like"/>
    <property type="match status" value="1"/>
</dbReference>
<evidence type="ECO:0000313" key="6">
    <source>
        <dbReference type="Proteomes" id="UP000298030"/>
    </source>
</evidence>
<reference evidence="5 6" key="1">
    <citation type="journal article" date="2019" name="Nat. Ecol. Evol.">
        <title>Megaphylogeny resolves global patterns of mushroom evolution.</title>
        <authorList>
            <person name="Varga T."/>
            <person name="Krizsan K."/>
            <person name="Foldi C."/>
            <person name="Dima B."/>
            <person name="Sanchez-Garcia M."/>
            <person name="Sanchez-Ramirez S."/>
            <person name="Szollosi G.J."/>
            <person name="Szarkandi J.G."/>
            <person name="Papp V."/>
            <person name="Albert L."/>
            <person name="Andreopoulos W."/>
            <person name="Angelini C."/>
            <person name="Antonin V."/>
            <person name="Barry K.W."/>
            <person name="Bougher N.L."/>
            <person name="Buchanan P."/>
            <person name="Buyck B."/>
            <person name="Bense V."/>
            <person name="Catcheside P."/>
            <person name="Chovatia M."/>
            <person name="Cooper J."/>
            <person name="Damon W."/>
            <person name="Desjardin D."/>
            <person name="Finy P."/>
            <person name="Geml J."/>
            <person name="Haridas S."/>
            <person name="Hughes K."/>
            <person name="Justo A."/>
            <person name="Karasinski D."/>
            <person name="Kautmanova I."/>
            <person name="Kiss B."/>
            <person name="Kocsube S."/>
            <person name="Kotiranta H."/>
            <person name="LaButti K.M."/>
            <person name="Lechner B.E."/>
            <person name="Liimatainen K."/>
            <person name="Lipzen A."/>
            <person name="Lukacs Z."/>
            <person name="Mihaltcheva S."/>
            <person name="Morgado L.N."/>
            <person name="Niskanen T."/>
            <person name="Noordeloos M.E."/>
            <person name="Ohm R.A."/>
            <person name="Ortiz-Santana B."/>
            <person name="Ovrebo C."/>
            <person name="Racz N."/>
            <person name="Riley R."/>
            <person name="Savchenko A."/>
            <person name="Shiryaev A."/>
            <person name="Soop K."/>
            <person name="Spirin V."/>
            <person name="Szebenyi C."/>
            <person name="Tomsovsky M."/>
            <person name="Tulloss R.E."/>
            <person name="Uehling J."/>
            <person name="Grigoriev I.V."/>
            <person name="Vagvolgyi C."/>
            <person name="Papp T."/>
            <person name="Martin F.M."/>
            <person name="Miettinen O."/>
            <person name="Hibbett D.S."/>
            <person name="Nagy L.G."/>
        </authorList>
    </citation>
    <scope>NUCLEOTIDE SEQUENCE [LARGE SCALE GENOMIC DNA]</scope>
    <source>
        <strain evidence="5 6">FP101781</strain>
    </source>
</reference>
<sequence length="134" mass="14170">MKFTLTAASLTFASALLASAQVPTTINYDDRYCRAAERNGIENRWPTFGQVPQFPQIGGGFPVAGFNDTDCGSCWLVSYAGTGRGVPITLINSAPSGFTLCTDTLLALTGFDRDNVPDNIPVTVVQVAASECGQ</sequence>
<dbReference type="InterPro" id="IPR036908">
    <property type="entry name" value="RlpA-like_sf"/>
</dbReference>
<evidence type="ECO:0000256" key="4">
    <source>
        <dbReference type="SAM" id="SignalP"/>
    </source>
</evidence>
<name>A0A4Y7U2K0_COPMI</name>
<comment type="similarity">
    <text evidence="2">Belongs to the cerato-platanin family.</text>
</comment>
<dbReference type="Proteomes" id="UP000298030">
    <property type="component" value="Unassembled WGS sequence"/>
</dbReference>
<comment type="subcellular location">
    <subcellularLocation>
        <location evidence="1">Secreted</location>
    </subcellularLocation>
</comment>
<feature type="chain" id="PRO_5021472749" description="Cerato-platanin" evidence="4">
    <location>
        <begin position="21"/>
        <end position="134"/>
    </location>
</feature>
<evidence type="ECO:0000256" key="3">
    <source>
        <dbReference type="ARBA" id="ARBA00022525"/>
    </source>
</evidence>
<dbReference type="Gene3D" id="2.40.40.10">
    <property type="entry name" value="RlpA-like domain"/>
    <property type="match status" value="1"/>
</dbReference>
<feature type="signal peptide" evidence="4">
    <location>
        <begin position="1"/>
        <end position="20"/>
    </location>
</feature>
<dbReference type="InterPro" id="IPR010829">
    <property type="entry name" value="Cerato-platanin"/>
</dbReference>
<evidence type="ECO:0000256" key="2">
    <source>
        <dbReference type="ARBA" id="ARBA00010421"/>
    </source>
</evidence>
<keyword evidence="3" id="KW-0964">Secreted</keyword>
<keyword evidence="4" id="KW-0732">Signal</keyword>
<dbReference type="OrthoDB" id="4898945at2759"/>
<dbReference type="EMBL" id="QPFP01000001">
    <property type="protein sequence ID" value="TEB40069.1"/>
    <property type="molecule type" value="Genomic_DNA"/>
</dbReference>
<proteinExistence type="inferred from homology"/>
<organism evidence="5 6">
    <name type="scientific">Coprinellus micaceus</name>
    <name type="common">Glistening ink-cap mushroom</name>
    <name type="synonym">Coprinus micaceus</name>
    <dbReference type="NCBI Taxonomy" id="71717"/>
    <lineage>
        <taxon>Eukaryota</taxon>
        <taxon>Fungi</taxon>
        <taxon>Dikarya</taxon>
        <taxon>Basidiomycota</taxon>
        <taxon>Agaricomycotina</taxon>
        <taxon>Agaricomycetes</taxon>
        <taxon>Agaricomycetidae</taxon>
        <taxon>Agaricales</taxon>
        <taxon>Agaricineae</taxon>
        <taxon>Psathyrellaceae</taxon>
        <taxon>Coprinellus</taxon>
    </lineage>
</organism>